<dbReference type="SMART" id="SM00406">
    <property type="entry name" value="IGv"/>
    <property type="match status" value="1"/>
</dbReference>
<feature type="signal peptide" evidence="3">
    <location>
        <begin position="1"/>
        <end position="21"/>
    </location>
</feature>
<feature type="domain" description="Immunoglobulin" evidence="5">
    <location>
        <begin position="28"/>
        <end position="127"/>
    </location>
</feature>
<feature type="domain" description="Immunoglobulin V-set" evidence="4">
    <location>
        <begin position="38"/>
        <end position="115"/>
    </location>
</feature>
<evidence type="ECO:0000259" key="5">
    <source>
        <dbReference type="SMART" id="SM00409"/>
    </source>
</evidence>
<keyword evidence="2" id="KW-0391">Immunity</keyword>
<dbReference type="Pfam" id="PF07686">
    <property type="entry name" value="V-set"/>
    <property type="match status" value="1"/>
</dbReference>
<dbReference type="GO" id="GO:0002376">
    <property type="term" value="P:immune system process"/>
    <property type="evidence" value="ECO:0007669"/>
    <property type="project" value="UniProtKB-KW"/>
</dbReference>
<dbReference type="InterPro" id="IPR050413">
    <property type="entry name" value="TCR_beta_variable"/>
</dbReference>
<organism evidence="6 7">
    <name type="scientific">Pagothenia borchgrevinki</name>
    <name type="common">Bald rockcod</name>
    <name type="synonym">Trematomus borchgrevinki</name>
    <dbReference type="NCBI Taxonomy" id="8213"/>
    <lineage>
        <taxon>Eukaryota</taxon>
        <taxon>Metazoa</taxon>
        <taxon>Chordata</taxon>
        <taxon>Craniata</taxon>
        <taxon>Vertebrata</taxon>
        <taxon>Euteleostomi</taxon>
        <taxon>Actinopterygii</taxon>
        <taxon>Neopterygii</taxon>
        <taxon>Teleostei</taxon>
        <taxon>Neoteleostei</taxon>
        <taxon>Acanthomorphata</taxon>
        <taxon>Eupercaria</taxon>
        <taxon>Perciformes</taxon>
        <taxon>Notothenioidei</taxon>
        <taxon>Nototheniidae</taxon>
        <taxon>Pagothenia</taxon>
    </lineage>
</organism>
<comment type="caution">
    <text evidence="6">The sequence shown here is derived from an EMBL/GenBank/DDBJ whole genome shotgun (WGS) entry which is preliminary data.</text>
</comment>
<evidence type="ECO:0000256" key="2">
    <source>
        <dbReference type="ARBA" id="ARBA00022859"/>
    </source>
</evidence>
<dbReference type="SMART" id="SM00409">
    <property type="entry name" value="IG"/>
    <property type="match status" value="1"/>
</dbReference>
<keyword evidence="1 3" id="KW-0732">Signal</keyword>
<evidence type="ECO:0008006" key="8">
    <source>
        <dbReference type="Google" id="ProtNLM"/>
    </source>
</evidence>
<dbReference type="EMBL" id="JBIYXZ010002082">
    <property type="protein sequence ID" value="KAL3049627.1"/>
    <property type="molecule type" value="Genomic_DNA"/>
</dbReference>
<dbReference type="InterPro" id="IPR036179">
    <property type="entry name" value="Ig-like_dom_sf"/>
</dbReference>
<dbReference type="AlphaFoldDB" id="A0ABD2G6W8"/>
<accession>A0ABD2G6W8</accession>
<feature type="chain" id="PRO_5044777634" description="Ig-like domain-containing protein" evidence="3">
    <location>
        <begin position="22"/>
        <end position="163"/>
    </location>
</feature>
<evidence type="ECO:0000256" key="1">
    <source>
        <dbReference type="ARBA" id="ARBA00022729"/>
    </source>
</evidence>
<dbReference type="PANTHER" id="PTHR23268">
    <property type="entry name" value="T-CELL RECEPTOR BETA CHAIN"/>
    <property type="match status" value="1"/>
</dbReference>
<reference evidence="6 7" key="2">
    <citation type="journal article" date="2024" name="G3 (Bethesda)">
        <title>The genome of the cryopelagic Antarctic bald notothen, Trematomus borchgrevinki.</title>
        <authorList>
            <person name="Rayamajhi N."/>
            <person name="Rivera-Colon A.G."/>
            <person name="Minhas B.F."/>
            <person name="Cheng C.C."/>
            <person name="Catchen J.M."/>
        </authorList>
    </citation>
    <scope>NUCLEOTIDE SEQUENCE [LARGE SCALE GENOMIC DNA]</scope>
    <source>
        <strain evidence="6">AGRC-2024</strain>
    </source>
</reference>
<evidence type="ECO:0000256" key="3">
    <source>
        <dbReference type="SAM" id="SignalP"/>
    </source>
</evidence>
<dbReference type="InterPro" id="IPR013106">
    <property type="entry name" value="Ig_V-set"/>
</dbReference>
<dbReference type="InterPro" id="IPR003599">
    <property type="entry name" value="Ig_sub"/>
</dbReference>
<evidence type="ECO:0000259" key="4">
    <source>
        <dbReference type="SMART" id="SM00406"/>
    </source>
</evidence>
<name>A0ABD2G6W8_PAGBO</name>
<keyword evidence="7" id="KW-1185">Reference proteome</keyword>
<evidence type="ECO:0000313" key="7">
    <source>
        <dbReference type="Proteomes" id="UP001619887"/>
    </source>
</evidence>
<dbReference type="SUPFAM" id="SSF48726">
    <property type="entry name" value="Immunoglobulin"/>
    <property type="match status" value="1"/>
</dbReference>
<dbReference type="Gene3D" id="2.60.40.10">
    <property type="entry name" value="Immunoglobulins"/>
    <property type="match status" value="1"/>
</dbReference>
<dbReference type="InterPro" id="IPR013783">
    <property type="entry name" value="Ig-like_fold"/>
</dbReference>
<proteinExistence type="predicted"/>
<gene>
    <name evidence="6" type="ORF">OYC64_008978</name>
</gene>
<dbReference type="Proteomes" id="UP001619887">
    <property type="component" value="Unassembled WGS sequence"/>
</dbReference>
<protein>
    <recommendedName>
        <fullName evidence="8">Ig-like domain-containing protein</fullName>
    </recommendedName>
</protein>
<evidence type="ECO:0000313" key="6">
    <source>
        <dbReference type="EMBL" id="KAL3049627.1"/>
    </source>
</evidence>
<sequence>MIPGFSCFTLFVLWAADVCQSVLITQWPHYISRLPNGSAEMHCYQNETNYDYVYWYRQQRGQGFQLMAYLVAGFANYEEGFKSGYQAVKVKEKQLWSLSISSVQEEDEAVYLCAASLHSAATDLRPAQKLTATREAARRTAIMFTYRNSHTVEENISGTRRMC</sequence>
<dbReference type="PANTHER" id="PTHR23268:SF117">
    <property type="entry name" value="T CELL RECEPTOR BETA VARIABLE 29-1"/>
    <property type="match status" value="1"/>
</dbReference>
<reference evidence="6 7" key="1">
    <citation type="journal article" date="2022" name="G3 (Bethesda)">
        <title>Evaluating Illumina-, Nanopore-, and PacBio-based genome assembly strategies with the bald notothen, Trematomus borchgrevinki.</title>
        <authorList>
            <person name="Rayamajhi N."/>
            <person name="Cheng C.C."/>
            <person name="Catchen J.M."/>
        </authorList>
    </citation>
    <scope>NUCLEOTIDE SEQUENCE [LARGE SCALE GENOMIC DNA]</scope>
    <source>
        <strain evidence="6">AGRC-2024</strain>
    </source>
</reference>